<comment type="caution">
    <text evidence="2">The sequence shown here is derived from an EMBL/GenBank/DDBJ whole genome shotgun (WGS) entry which is preliminary data.</text>
</comment>
<evidence type="ECO:0000313" key="2">
    <source>
        <dbReference type="EMBL" id="TNB57035.1"/>
    </source>
</evidence>
<reference evidence="2 3" key="1">
    <citation type="submission" date="2019-05" db="EMBL/GenBank/DDBJ databases">
        <title>Draft genomes of eight strains of Campylobacter helveticus isolated from cats and a dog in New Zealand.</title>
        <authorList>
            <person name="Bojanic K."/>
            <person name="Midwinter A.C."/>
            <person name="Biggs P.J."/>
            <person name="Acke E."/>
            <person name="Cornelius A.J."/>
            <person name="Marshall J.C."/>
        </authorList>
    </citation>
    <scope>NUCLEOTIDE SEQUENCE [LARGE SCALE GENOMIC DNA]</scope>
    <source>
        <strain evidence="2 3">ACP123b</strain>
    </source>
</reference>
<dbReference type="Gene3D" id="3.75.10.10">
    <property type="entry name" value="L-arginine/glycine Amidinotransferase, Chain A"/>
    <property type="match status" value="1"/>
</dbReference>
<dbReference type="GO" id="GO:0009446">
    <property type="term" value="P:putrescine biosynthetic process"/>
    <property type="evidence" value="ECO:0007669"/>
    <property type="project" value="InterPro"/>
</dbReference>
<dbReference type="RefSeq" id="WP_139026793.1">
    <property type="nucleotide sequence ID" value="NZ_JAPMRO010000004.1"/>
</dbReference>
<dbReference type="GO" id="GO:0047632">
    <property type="term" value="F:agmatine deiminase activity"/>
    <property type="evidence" value="ECO:0007669"/>
    <property type="project" value="TreeGrafter"/>
</dbReference>
<dbReference type="SUPFAM" id="SSF55909">
    <property type="entry name" value="Pentein"/>
    <property type="match status" value="1"/>
</dbReference>
<protein>
    <submittedName>
        <fullName evidence="2">Agamatine deiminase</fullName>
    </submittedName>
</protein>
<dbReference type="Pfam" id="PF04371">
    <property type="entry name" value="PAD_porph"/>
    <property type="match status" value="1"/>
</dbReference>
<evidence type="ECO:0000256" key="1">
    <source>
        <dbReference type="ARBA" id="ARBA00022801"/>
    </source>
</evidence>
<name>A0AAX2UK42_9BACT</name>
<dbReference type="PANTHER" id="PTHR31377:SF0">
    <property type="entry name" value="AGMATINE DEIMINASE-RELATED"/>
    <property type="match status" value="1"/>
</dbReference>
<evidence type="ECO:0000313" key="3">
    <source>
        <dbReference type="Proteomes" id="UP000306813"/>
    </source>
</evidence>
<accession>A0AAX2UK42</accession>
<dbReference type="GO" id="GO:0004668">
    <property type="term" value="F:protein-arginine deiminase activity"/>
    <property type="evidence" value="ECO:0007669"/>
    <property type="project" value="InterPro"/>
</dbReference>
<sequence length="327" mass="38199">MINSIAEWSEQECLMLALPHKNTDWKPYLSEIIEAYRNFVRCASRFEKLLLIAPNDEDFAPFKEFKNVEFFKCETNDTWIRDFGAIDVLENGKLKSLNFTFNAWGDKFQSALDNALNDKIFKEKFQTKLEKCDFILEGGSIEFNGVGVMLTSSYCLLNSNRNKDLNKEKIEEKLKDYFGLKKIIWLENGFIKGDDTDRHIDTLARFIDENTIAYCICEDEKDEHYLPLKAMEEELMKTGFKLVPLPIPKPLFYEGRRLGATYANFVFVNNALIVPFYGDENDEIVRERLQNHIKNREVVGVDARVFLRQNGSLHCSCQNRFKGKRWI</sequence>
<dbReference type="InterPro" id="IPR007466">
    <property type="entry name" value="Peptidyl-Arg-deiminase_porph"/>
</dbReference>
<dbReference type="PANTHER" id="PTHR31377">
    <property type="entry name" value="AGMATINE DEIMINASE-RELATED"/>
    <property type="match status" value="1"/>
</dbReference>
<dbReference type="EMBL" id="VDBS01000046">
    <property type="protein sequence ID" value="TNB57035.1"/>
    <property type="molecule type" value="Genomic_DNA"/>
</dbReference>
<keyword evidence="1" id="KW-0378">Hydrolase</keyword>
<dbReference type="Proteomes" id="UP000306813">
    <property type="component" value="Unassembled WGS sequence"/>
</dbReference>
<organism evidence="2 3">
    <name type="scientific">Campylobacter helveticus</name>
    <dbReference type="NCBI Taxonomy" id="28898"/>
    <lineage>
        <taxon>Bacteria</taxon>
        <taxon>Pseudomonadati</taxon>
        <taxon>Campylobacterota</taxon>
        <taxon>Epsilonproteobacteria</taxon>
        <taxon>Campylobacterales</taxon>
        <taxon>Campylobacteraceae</taxon>
        <taxon>Campylobacter</taxon>
    </lineage>
</organism>
<dbReference type="AlphaFoldDB" id="A0AAX2UK42"/>
<gene>
    <name evidence="2" type="ORF">FDW42_06150</name>
</gene>
<proteinExistence type="predicted"/>